<dbReference type="GeneID" id="40333297"/>
<feature type="coiled-coil region" evidence="1">
    <location>
        <begin position="353"/>
        <end position="387"/>
    </location>
</feature>
<keyword evidence="3" id="KW-1185">Reference proteome</keyword>
<gene>
    <name evidence="2" type="ORF">TraAM80_09364</name>
</gene>
<organism evidence="2 3">
    <name type="scientific">Trypanosoma rangeli</name>
    <dbReference type="NCBI Taxonomy" id="5698"/>
    <lineage>
        <taxon>Eukaryota</taxon>
        <taxon>Discoba</taxon>
        <taxon>Euglenozoa</taxon>
        <taxon>Kinetoplastea</taxon>
        <taxon>Metakinetoplastina</taxon>
        <taxon>Trypanosomatida</taxon>
        <taxon>Trypanosomatidae</taxon>
        <taxon>Trypanosoma</taxon>
        <taxon>Herpetosoma</taxon>
    </lineage>
</organism>
<accession>A0A3R7M124</accession>
<dbReference type="EMBL" id="MKGL01000570">
    <property type="protein sequence ID" value="RNE97377.1"/>
    <property type="molecule type" value="Genomic_DNA"/>
</dbReference>
<dbReference type="RefSeq" id="XP_029234094.1">
    <property type="nucleotide sequence ID" value="XM_029386054.1"/>
</dbReference>
<dbReference type="Proteomes" id="UP000283634">
    <property type="component" value="Unassembled WGS sequence"/>
</dbReference>
<keyword evidence="1" id="KW-0175">Coiled coil</keyword>
<reference evidence="2 3" key="1">
    <citation type="journal article" date="2018" name="BMC Genomics">
        <title>Genomic comparison of Trypanosoma conorhini and Trypanosoma rangeli to Trypanosoma cruzi strains of high and low virulence.</title>
        <authorList>
            <person name="Bradwell K.R."/>
            <person name="Koparde V.N."/>
            <person name="Matveyev A.V."/>
            <person name="Serrano M.G."/>
            <person name="Alves J.M."/>
            <person name="Parikh H."/>
            <person name="Huang B."/>
            <person name="Lee V."/>
            <person name="Espinosa-Alvarez O."/>
            <person name="Ortiz P.A."/>
            <person name="Costa-Martins A.G."/>
            <person name="Teixeira M.M."/>
            <person name="Buck G.A."/>
        </authorList>
    </citation>
    <scope>NUCLEOTIDE SEQUENCE [LARGE SCALE GENOMIC DNA]</scope>
    <source>
        <strain evidence="2 3">AM80</strain>
    </source>
</reference>
<name>A0A3R7M124_TRYRA</name>
<feature type="coiled-coil region" evidence="1">
    <location>
        <begin position="178"/>
        <end position="252"/>
    </location>
</feature>
<evidence type="ECO:0000256" key="1">
    <source>
        <dbReference type="SAM" id="Coils"/>
    </source>
</evidence>
<proteinExistence type="predicted"/>
<dbReference type="VEuPathDB" id="TriTrypDB:TRSC58_00709"/>
<comment type="caution">
    <text evidence="2">The sequence shown here is derived from an EMBL/GenBank/DDBJ whole genome shotgun (WGS) entry which is preliminary data.</text>
</comment>
<evidence type="ECO:0000313" key="3">
    <source>
        <dbReference type="Proteomes" id="UP000283634"/>
    </source>
</evidence>
<evidence type="ECO:0000313" key="2">
    <source>
        <dbReference type="EMBL" id="RNE97377.1"/>
    </source>
</evidence>
<protein>
    <submittedName>
        <fullName evidence="2">Uncharacterized protein</fullName>
    </submittedName>
</protein>
<dbReference type="OrthoDB" id="271694at2759"/>
<dbReference type="OMA" id="EKMVWRA"/>
<sequence length="403" mass="46843">METADLVKSLLKADEECRVLRERVALLEKTHRLRERDARALTATPSEVAPDSKKTKARTLNLPLEAVSMLSSKAGDINVVVKEQKKLLEELKQLQTILESSAADTVKANELNAQLKQSIGYTEGETIYHLQDAIKEVAQINGLKNEVLQLLSAREAVQATLKRQTEHMRAYLTELVDSRGLDEQRKQAEQQLKEKRAELEGIRGEMQSMQRLLERKEKQLENEKPVDELQLAQRAENERRMMIHRLEKEEEGLRQNEISIRHRSMQITKLERRIEMIGDTLGCEEPNEERVDAETVEQLRKEILVLGRRHQKREAQQEILDASIVDLDRRCTGLVRTTANVKKEMQRIQRNHRKYLNLQKKELELEQVTAEQEIGEIEREIEMLRRVTSRRGQKAQNSRIHQV</sequence>
<dbReference type="AlphaFoldDB" id="A0A3R7M124"/>